<evidence type="ECO:0000313" key="1">
    <source>
        <dbReference type="EMBL" id="PKC04043.1"/>
    </source>
</evidence>
<comment type="caution">
    <text evidence="1">The sequence shown here is derived from an EMBL/GenBank/DDBJ whole genome shotgun (WGS) entry which is preliminary data.</text>
</comment>
<protein>
    <submittedName>
        <fullName evidence="1">Uncharacterized protein</fullName>
    </submittedName>
</protein>
<reference evidence="1 2" key="1">
    <citation type="submission" date="2016-04" db="EMBL/GenBank/DDBJ databases">
        <title>Genome analyses suggest a sexual origin of heterokaryosis in a supposedly ancient asexual fungus.</title>
        <authorList>
            <person name="Ropars J."/>
            <person name="Sedzielewska K."/>
            <person name="Noel J."/>
            <person name="Charron P."/>
            <person name="Farinelli L."/>
            <person name="Marton T."/>
            <person name="Kruger M."/>
            <person name="Pelin A."/>
            <person name="Brachmann A."/>
            <person name="Corradi N."/>
        </authorList>
    </citation>
    <scope>NUCLEOTIDE SEQUENCE [LARGE SCALE GENOMIC DNA]</scope>
    <source>
        <strain evidence="1 2">A5</strain>
    </source>
</reference>
<proteinExistence type="predicted"/>
<dbReference type="EMBL" id="LLXJ01001077">
    <property type="protein sequence ID" value="PKC04043.1"/>
    <property type="molecule type" value="Genomic_DNA"/>
</dbReference>
<dbReference type="Proteomes" id="UP000232722">
    <property type="component" value="Unassembled WGS sequence"/>
</dbReference>
<dbReference type="VEuPathDB" id="FungiDB:RhiirA1_457513"/>
<accession>A0A2N0PB35</accession>
<sequence>MNSNVINIIPNKCTMYNYSTENDFAINKNNQPNFRRISDVGMSNINQNNLHIDSVTSESEKTFELYLALPNDTILIYVTYTELNPIEIAQRLNNNINLSHIPDHQFQHHYYLQNLIKGQIIQKSQQNCNFYNCIQQDTMRHYDAYITDIKNSSGNEVLLQQQNNQLYQQ</sequence>
<dbReference type="AlphaFoldDB" id="A0A2N0PB35"/>
<gene>
    <name evidence="1" type="ORF">RhiirA5_422836</name>
</gene>
<name>A0A2N0PB35_9GLOM</name>
<reference evidence="1 2" key="2">
    <citation type="submission" date="2017-09" db="EMBL/GenBank/DDBJ databases">
        <title>Extensive intraspecific genome diversity in a model arbuscular mycorrhizal fungus.</title>
        <authorList>
            <person name="Chen E.C."/>
            <person name="Morin E."/>
            <person name="Beaudet D."/>
            <person name="Noel J."/>
            <person name="Ndikumana S."/>
            <person name="Charron P."/>
            <person name="St-Onge C."/>
            <person name="Giorgi J."/>
            <person name="Grigoriev I.V."/>
            <person name="Roux C."/>
            <person name="Martin F.M."/>
            <person name="Corradi N."/>
        </authorList>
    </citation>
    <scope>NUCLEOTIDE SEQUENCE [LARGE SCALE GENOMIC DNA]</scope>
    <source>
        <strain evidence="1 2">A5</strain>
    </source>
</reference>
<organism evidence="1 2">
    <name type="scientific">Rhizophagus irregularis</name>
    <dbReference type="NCBI Taxonomy" id="588596"/>
    <lineage>
        <taxon>Eukaryota</taxon>
        <taxon>Fungi</taxon>
        <taxon>Fungi incertae sedis</taxon>
        <taxon>Mucoromycota</taxon>
        <taxon>Glomeromycotina</taxon>
        <taxon>Glomeromycetes</taxon>
        <taxon>Glomerales</taxon>
        <taxon>Glomeraceae</taxon>
        <taxon>Rhizophagus</taxon>
    </lineage>
</organism>
<evidence type="ECO:0000313" key="2">
    <source>
        <dbReference type="Proteomes" id="UP000232722"/>
    </source>
</evidence>
<dbReference type="VEuPathDB" id="FungiDB:RhiirFUN_014739"/>